<accession>A0A3E1EZ37</accession>
<sequence>MKTSIKYLIPIVLGGILASCSNSSYISENDVYMQAPTKLDLNEDQDDITSFNAFKARQEGLFQDEYMDPRANPVMIRNQFALRASYMPFGMMFYNPTNFHGMSNRFYFGSGVIYTGHGMGLTGMYGNPYNSPFGGYDFAWNNNYYPYGTGYYNGCPNYGYYGGGYATNNAYQSSVGNVYYGPRNSMTSSSRRSSFTSAQSIGQKSAAQSNHIISRNTTVSKSTIEKRNAGGRDYTSSVERNTSNSGLVSSASRRTGTAISNSQRNSSTYSPSSSARRSGISTTSVSRTTPSGSSTRQGTTATPSNRGVNTRTSSPRVQQSTSRQGSFSTSSRSSSSRGSGSSSSSSSRRR</sequence>
<dbReference type="PROSITE" id="PS51257">
    <property type="entry name" value="PROKAR_LIPOPROTEIN"/>
    <property type="match status" value="1"/>
</dbReference>
<reference evidence="2 3" key="1">
    <citation type="submission" date="2018-08" db="EMBL/GenBank/DDBJ databases">
        <title>The draft genome squence of Brumimicrobium sp. N62.</title>
        <authorList>
            <person name="Du Z.-J."/>
            <person name="Luo H.-R."/>
        </authorList>
    </citation>
    <scope>NUCLEOTIDE SEQUENCE [LARGE SCALE GENOMIC DNA]</scope>
    <source>
        <strain evidence="2 3">N62</strain>
    </source>
</reference>
<feature type="compositionally biased region" description="Low complexity" evidence="1">
    <location>
        <begin position="189"/>
        <end position="200"/>
    </location>
</feature>
<evidence type="ECO:0000256" key="1">
    <source>
        <dbReference type="SAM" id="MobiDB-lite"/>
    </source>
</evidence>
<feature type="compositionally biased region" description="Low complexity" evidence="1">
    <location>
        <begin position="318"/>
        <end position="350"/>
    </location>
</feature>
<feature type="compositionally biased region" description="Polar residues" evidence="1">
    <location>
        <begin position="234"/>
        <end position="259"/>
    </location>
</feature>
<keyword evidence="3" id="KW-1185">Reference proteome</keyword>
<feature type="compositionally biased region" description="Low complexity" evidence="1">
    <location>
        <begin position="260"/>
        <end position="284"/>
    </location>
</feature>
<feature type="compositionally biased region" description="Polar residues" evidence="1">
    <location>
        <begin position="285"/>
        <end position="317"/>
    </location>
</feature>
<evidence type="ECO:0000313" key="2">
    <source>
        <dbReference type="EMBL" id="RFC54825.1"/>
    </source>
</evidence>
<organism evidence="2 3">
    <name type="scientific">Brumimicrobium aurantiacum</name>
    <dbReference type="NCBI Taxonomy" id="1737063"/>
    <lineage>
        <taxon>Bacteria</taxon>
        <taxon>Pseudomonadati</taxon>
        <taxon>Bacteroidota</taxon>
        <taxon>Flavobacteriia</taxon>
        <taxon>Flavobacteriales</taxon>
        <taxon>Crocinitomicaceae</taxon>
        <taxon>Brumimicrobium</taxon>
    </lineage>
</organism>
<dbReference type="RefSeq" id="WP_116880659.1">
    <property type="nucleotide sequence ID" value="NZ_QURB01000003.1"/>
</dbReference>
<feature type="compositionally biased region" description="Polar residues" evidence="1">
    <location>
        <begin position="201"/>
        <end position="222"/>
    </location>
</feature>
<dbReference type="OrthoDB" id="1467936at2"/>
<gene>
    <name evidence="2" type="ORF">DXU93_07530</name>
</gene>
<dbReference type="AlphaFoldDB" id="A0A3E1EZ37"/>
<name>A0A3E1EZ37_9FLAO</name>
<comment type="caution">
    <text evidence="2">The sequence shown here is derived from an EMBL/GenBank/DDBJ whole genome shotgun (WGS) entry which is preliminary data.</text>
</comment>
<protein>
    <submittedName>
        <fullName evidence="2">Uncharacterized protein</fullName>
    </submittedName>
</protein>
<proteinExistence type="predicted"/>
<dbReference type="Proteomes" id="UP000257127">
    <property type="component" value="Unassembled WGS sequence"/>
</dbReference>
<feature type="region of interest" description="Disordered" evidence="1">
    <location>
        <begin position="189"/>
        <end position="350"/>
    </location>
</feature>
<dbReference type="EMBL" id="QURB01000003">
    <property type="protein sequence ID" value="RFC54825.1"/>
    <property type="molecule type" value="Genomic_DNA"/>
</dbReference>
<evidence type="ECO:0000313" key="3">
    <source>
        <dbReference type="Proteomes" id="UP000257127"/>
    </source>
</evidence>